<gene>
    <name evidence="2" type="ORF">ETSY2_36600</name>
</gene>
<proteinExistence type="predicted"/>
<keyword evidence="1" id="KW-0812">Transmembrane</keyword>
<comment type="caution">
    <text evidence="2">The sequence shown here is derived from an EMBL/GenBank/DDBJ whole genome shotgun (WGS) entry which is preliminary data.</text>
</comment>
<feature type="transmembrane region" description="Helical" evidence="1">
    <location>
        <begin position="91"/>
        <end position="109"/>
    </location>
</feature>
<keyword evidence="1" id="KW-1133">Transmembrane helix</keyword>
<dbReference type="AlphaFoldDB" id="W4LVP3"/>
<dbReference type="HOGENOM" id="CLU_1438660_0_0_7"/>
<evidence type="ECO:0000313" key="2">
    <source>
        <dbReference type="EMBL" id="ETX01811.1"/>
    </source>
</evidence>
<protein>
    <recommendedName>
        <fullName evidence="4">Metal-dependent hydrolase</fullName>
    </recommendedName>
</protein>
<evidence type="ECO:0000256" key="1">
    <source>
        <dbReference type="SAM" id="Phobius"/>
    </source>
</evidence>
<keyword evidence="1" id="KW-0472">Membrane</keyword>
<reference evidence="2 3" key="1">
    <citation type="journal article" date="2014" name="Nature">
        <title>An environmental bacterial taxon with a large and distinct metabolic repertoire.</title>
        <authorList>
            <person name="Wilson M.C."/>
            <person name="Mori T."/>
            <person name="Ruckert C."/>
            <person name="Uria A.R."/>
            <person name="Helf M.J."/>
            <person name="Takada K."/>
            <person name="Gernert C."/>
            <person name="Steffens U.A."/>
            <person name="Heycke N."/>
            <person name="Schmitt S."/>
            <person name="Rinke C."/>
            <person name="Helfrich E.J."/>
            <person name="Brachmann A.O."/>
            <person name="Gurgui C."/>
            <person name="Wakimoto T."/>
            <person name="Kracht M."/>
            <person name="Crusemann M."/>
            <person name="Hentschel U."/>
            <person name="Abe I."/>
            <person name="Matsunaga S."/>
            <person name="Kalinowski J."/>
            <person name="Takeyama H."/>
            <person name="Piel J."/>
        </authorList>
    </citation>
    <scope>NUCLEOTIDE SEQUENCE [LARGE SCALE GENOMIC DNA]</scope>
    <source>
        <strain evidence="3">TSY2</strain>
    </source>
</reference>
<dbReference type="EMBL" id="AZHX01001584">
    <property type="protein sequence ID" value="ETX01811.1"/>
    <property type="molecule type" value="Genomic_DNA"/>
</dbReference>
<dbReference type="Proteomes" id="UP000019140">
    <property type="component" value="Unassembled WGS sequence"/>
</dbReference>
<feature type="transmembrane region" description="Helical" evidence="1">
    <location>
        <begin position="61"/>
        <end position="79"/>
    </location>
</feature>
<accession>W4LVP3</accession>
<name>W4LVP3_9BACT</name>
<keyword evidence="3" id="KW-1185">Reference proteome</keyword>
<evidence type="ECO:0000313" key="3">
    <source>
        <dbReference type="Proteomes" id="UP000019140"/>
    </source>
</evidence>
<sequence>MSSPVAHSLTGYLIYRLTVRQDETDRWPPLWAYIAMANFPDIDIVFGFLQNTPFQYHHESIANSIGMALGFTLCAWCCTRIHPSGRHWQRAWLFFILYSSHIVLDFFGSGRAVPLLWPLDARTYINPLGFMPGFVKNNTSNVEFVASLIHIWNGIVVLMECAIFLPALYLVERWRGRHSIKAPPGGNE</sequence>
<dbReference type="InterPro" id="IPR007404">
    <property type="entry name" value="YdjM-like"/>
</dbReference>
<organism evidence="2 3">
    <name type="scientific">Candidatus Entotheonella gemina</name>
    <dbReference type="NCBI Taxonomy" id="1429439"/>
    <lineage>
        <taxon>Bacteria</taxon>
        <taxon>Pseudomonadati</taxon>
        <taxon>Nitrospinota/Tectimicrobiota group</taxon>
        <taxon>Candidatus Tectimicrobiota</taxon>
        <taxon>Candidatus Entotheonellia</taxon>
        <taxon>Candidatus Entotheonellales</taxon>
        <taxon>Candidatus Entotheonellaceae</taxon>
        <taxon>Candidatus Entotheonella</taxon>
    </lineage>
</organism>
<feature type="transmembrane region" description="Helical" evidence="1">
    <location>
        <begin position="149"/>
        <end position="171"/>
    </location>
</feature>
<evidence type="ECO:0008006" key="4">
    <source>
        <dbReference type="Google" id="ProtNLM"/>
    </source>
</evidence>
<dbReference type="Pfam" id="PF04307">
    <property type="entry name" value="YdjM"/>
    <property type="match status" value="1"/>
</dbReference>